<organism evidence="1">
    <name type="scientific">marine sediment metagenome</name>
    <dbReference type="NCBI Taxonomy" id="412755"/>
    <lineage>
        <taxon>unclassified sequences</taxon>
        <taxon>metagenomes</taxon>
        <taxon>ecological metagenomes</taxon>
    </lineage>
</organism>
<evidence type="ECO:0000313" key="1">
    <source>
        <dbReference type="EMBL" id="GAH19780.1"/>
    </source>
</evidence>
<accession>X1EHC3</accession>
<protein>
    <submittedName>
        <fullName evidence="1">Uncharacterized protein</fullName>
    </submittedName>
</protein>
<dbReference type="AlphaFoldDB" id="X1EHC3"/>
<dbReference type="EMBL" id="BARU01004341">
    <property type="protein sequence ID" value="GAH19780.1"/>
    <property type="molecule type" value="Genomic_DNA"/>
</dbReference>
<comment type="caution">
    <text evidence="1">The sequence shown here is derived from an EMBL/GenBank/DDBJ whole genome shotgun (WGS) entry which is preliminary data.</text>
</comment>
<proteinExistence type="predicted"/>
<name>X1EHC3_9ZZZZ</name>
<reference evidence="1" key="1">
    <citation type="journal article" date="2014" name="Front. Microbiol.">
        <title>High frequency of phylogenetically diverse reductive dehalogenase-homologous genes in deep subseafloor sedimentary metagenomes.</title>
        <authorList>
            <person name="Kawai M."/>
            <person name="Futagami T."/>
            <person name="Toyoda A."/>
            <person name="Takaki Y."/>
            <person name="Nishi S."/>
            <person name="Hori S."/>
            <person name="Arai W."/>
            <person name="Tsubouchi T."/>
            <person name="Morono Y."/>
            <person name="Uchiyama I."/>
            <person name="Ito T."/>
            <person name="Fujiyama A."/>
            <person name="Inagaki F."/>
            <person name="Takami H."/>
        </authorList>
    </citation>
    <scope>NUCLEOTIDE SEQUENCE</scope>
    <source>
        <strain evidence="1">Expedition CK06-06</strain>
    </source>
</reference>
<gene>
    <name evidence="1" type="ORF">S03H2_08795</name>
</gene>
<feature type="non-terminal residue" evidence="1">
    <location>
        <position position="252"/>
    </location>
</feature>
<sequence>MPEFTPGEAKAAIAPIMVKPSGLGCEAEIFLGPNEATKVATSGRIAFTSTGASQGVRLPIAMPSTEGTYHVFIDVYAEGLLVAAYQAIEDVVIAPVVAIAGSIGPGVIWYEGLAGWESVISGREIPLNTEIHLGPWWINKSSINIVGHVDLSVTYPDGAEHALSATINQDKEVAPSNGCTVGFEPFVSSQEGTYTVVATLSSAGQVLDSVTFELVAIAGVAEFAYASDVRRRTEAGILYFEVDIENTGGVPG</sequence>